<dbReference type="AlphaFoldDB" id="A0A9P6NS47"/>
<feature type="transmembrane region" description="Helical" evidence="14">
    <location>
        <begin position="410"/>
        <end position="429"/>
    </location>
</feature>
<feature type="transmembrane region" description="Helical" evidence="14">
    <location>
        <begin position="305"/>
        <end position="326"/>
    </location>
</feature>
<keyword evidence="7" id="KW-0808">Transferase</keyword>
<feature type="transmembrane region" description="Helical" evidence="14">
    <location>
        <begin position="383"/>
        <end position="403"/>
    </location>
</feature>
<evidence type="ECO:0000256" key="9">
    <source>
        <dbReference type="ARBA" id="ARBA00022824"/>
    </source>
</evidence>
<keyword evidence="8 14" id="KW-0812">Transmembrane</keyword>
<evidence type="ECO:0000256" key="10">
    <source>
        <dbReference type="ARBA" id="ARBA00022989"/>
    </source>
</evidence>
<comment type="similarity">
    <text evidence="3 14">Belongs to the ALG10 glucosyltransferase family.</text>
</comment>
<evidence type="ECO:0000256" key="6">
    <source>
        <dbReference type="ARBA" id="ARBA00022676"/>
    </source>
</evidence>
<comment type="caution">
    <text evidence="15">The sequence shown here is derived from an EMBL/GenBank/DDBJ whole genome shotgun (WGS) entry which is preliminary data.</text>
</comment>
<evidence type="ECO:0000256" key="3">
    <source>
        <dbReference type="ARBA" id="ARBA00010600"/>
    </source>
</evidence>
<protein>
    <recommendedName>
        <fullName evidence="5 14">Dol-P-Glc:Glc(2)Man(9)GlcNAc(2)-PP-Dol alpha-1,2-glucosyltransferase</fullName>
        <ecNumber evidence="4 14">2.4.1.256</ecNumber>
    </recommendedName>
</protein>
<evidence type="ECO:0000256" key="12">
    <source>
        <dbReference type="ARBA" id="ARBA00044727"/>
    </source>
</evidence>
<organism evidence="15 16">
    <name type="scientific">Cronartium quercuum f. sp. fusiforme G11</name>
    <dbReference type="NCBI Taxonomy" id="708437"/>
    <lineage>
        <taxon>Eukaryota</taxon>
        <taxon>Fungi</taxon>
        <taxon>Dikarya</taxon>
        <taxon>Basidiomycota</taxon>
        <taxon>Pucciniomycotina</taxon>
        <taxon>Pucciniomycetes</taxon>
        <taxon>Pucciniales</taxon>
        <taxon>Coleosporiaceae</taxon>
        <taxon>Cronartium</taxon>
    </lineage>
</organism>
<evidence type="ECO:0000256" key="7">
    <source>
        <dbReference type="ARBA" id="ARBA00022679"/>
    </source>
</evidence>
<comment type="subcellular location">
    <subcellularLocation>
        <location evidence="1">Endoplasmic reticulum membrane</location>
        <topology evidence="1">Multi-pass membrane protein</topology>
    </subcellularLocation>
</comment>
<keyword evidence="9" id="KW-0256">Endoplasmic reticulum</keyword>
<evidence type="ECO:0000313" key="15">
    <source>
        <dbReference type="EMBL" id="KAG0149238.1"/>
    </source>
</evidence>
<keyword evidence="10 14" id="KW-1133">Transmembrane helix</keyword>
<accession>A0A9P6NS47</accession>
<dbReference type="Pfam" id="PF04922">
    <property type="entry name" value="DIE2_ALG10"/>
    <property type="match status" value="1"/>
</dbReference>
<dbReference type="GO" id="GO:0006488">
    <property type="term" value="P:dolichol-linked oligosaccharide biosynthetic process"/>
    <property type="evidence" value="ECO:0007669"/>
    <property type="project" value="UniProtKB-UniRule"/>
</dbReference>
<keyword evidence="16" id="KW-1185">Reference proteome</keyword>
<evidence type="ECO:0000256" key="14">
    <source>
        <dbReference type="PIRNR" id="PIRNR028810"/>
    </source>
</evidence>
<dbReference type="InterPro" id="IPR016900">
    <property type="entry name" value="Alg10"/>
</dbReference>
<feature type="transmembrane region" description="Helical" evidence="14">
    <location>
        <begin position="254"/>
        <end position="285"/>
    </location>
</feature>
<dbReference type="Proteomes" id="UP000886653">
    <property type="component" value="Unassembled WGS sequence"/>
</dbReference>
<feature type="transmembrane region" description="Helical" evidence="14">
    <location>
        <begin position="136"/>
        <end position="157"/>
    </location>
</feature>
<evidence type="ECO:0000256" key="5">
    <source>
        <dbReference type="ARBA" id="ARBA00018512"/>
    </source>
</evidence>
<comment type="caution">
    <text evidence="14">Lacks conserved residue(s) required for the propagation of feature annotation.</text>
</comment>
<evidence type="ECO:0000256" key="2">
    <source>
        <dbReference type="ARBA" id="ARBA00004922"/>
    </source>
</evidence>
<feature type="transmembrane region" description="Helical" evidence="14">
    <location>
        <begin position="338"/>
        <end position="356"/>
    </location>
</feature>
<gene>
    <name evidence="15" type="ORF">CROQUDRAFT_689461</name>
</gene>
<reference evidence="15" key="1">
    <citation type="submission" date="2013-11" db="EMBL/GenBank/DDBJ databases">
        <title>Genome sequence of the fusiform rust pathogen reveals effectors for host alternation and coevolution with pine.</title>
        <authorList>
            <consortium name="DOE Joint Genome Institute"/>
            <person name="Smith K."/>
            <person name="Pendleton A."/>
            <person name="Kubisiak T."/>
            <person name="Anderson C."/>
            <person name="Salamov A."/>
            <person name="Aerts A."/>
            <person name="Riley R."/>
            <person name="Clum A."/>
            <person name="Lindquist E."/>
            <person name="Ence D."/>
            <person name="Campbell M."/>
            <person name="Kronenberg Z."/>
            <person name="Feau N."/>
            <person name="Dhillon B."/>
            <person name="Hamelin R."/>
            <person name="Burleigh J."/>
            <person name="Smith J."/>
            <person name="Yandell M."/>
            <person name="Nelson C."/>
            <person name="Grigoriev I."/>
            <person name="Davis J."/>
        </authorList>
    </citation>
    <scope>NUCLEOTIDE SEQUENCE</scope>
    <source>
        <strain evidence="15">G11</strain>
    </source>
</reference>
<comment type="function">
    <text evidence="12">Dol-P-Glc:Glc(2)Man(9)GlcNAc(2)-PP-Dol alpha-1,2-glucosyltransferase that operates in the biosynthetic pathway of dolichol-linked oligosaccharides, the glycan precursors employed in protein asparagine (N)-glycosylation. The assembly of dolichol-linked oligosaccharides begins on the cytosolic side of the endoplasmic reticulum membrane and finishes in its lumen. The sequential addition of sugars to dolichol pyrophosphate produces dolichol-linked oligosaccharides containing fourteen sugars, including two GlcNAcs, nine mannoses and three glucoses. Once assembled, the oligosaccharide is transferred from the lipid to nascent proteins by oligosaccharyltransferases. In the lumen of the endoplasmic reticulum, adds the third and last glucose residue from dolichyl phosphate glucose (Dol-P-Glc) onto the lipid-linked oligosaccharide intermediate Glc(2)Man(9)GlcNAc(2)-PP-Dol to produce Glc(3)Man(9)GlcNAc(2)-PP-Dol.</text>
</comment>
<dbReference type="EC" id="2.4.1.256" evidence="4 14"/>
<keyword evidence="6 14" id="KW-0328">Glycosyltransferase</keyword>
<feature type="transmembrane region" description="Helical" evidence="14">
    <location>
        <begin position="468"/>
        <end position="484"/>
    </location>
</feature>
<proteinExistence type="inferred from homology"/>
<sequence length="503" mass="57714">MDSKHTQSLTSFVAISAYVAATVLISGQFNELVPEPYMDEIFHVKQAKTYCEGRWFEWDAKITTPPGLYLPAAVLHRLLPKWFPCSVDGLRSLNAVLLCILPWLNSRIMSHFRTTPYPPYPGVKPRVRFLIPEDDIILEAIVISCFPIAYFSGFLFYTDLASLISILACYDQSLTGRHFTAGLLGLLSCTFRQTNVIWVGFIAGSALVAQFKTIPTIPGEPTKSTSLQLQPKLFDPPLMDCSLRVHLNFSLRSLIIGVSLNFISVLWVMYPYLGVVACFVVFLIWNGGIVLGDKSSHEVIAHFPQVYYFVAFAVIFLTPLLIDQVLIRRSLAGLCRSYSLVLKTISACLVMLWTVYKFTYEHPFLLADNRHYVFYVWRRVFKFHYTVKYAFVPGYLVCMRLLWERLARSYTITLLSMLFYSIGLLMTLVPSPLIEPRYFLVPYVLLRLHIRPVVEESKSWSLRLVGEGSLYGVINALTLGMFLYRPWKTQPGQWEGTWQRFMW</sequence>
<dbReference type="PANTHER" id="PTHR12989:SF10">
    <property type="entry name" value="DOL-P-GLC:GLC(2)MAN(9)GLCNAC(2)-PP-DOL ALPHA-1,2-GLUCOSYLTRANSFERASE-RELATED"/>
    <property type="match status" value="1"/>
</dbReference>
<evidence type="ECO:0000256" key="1">
    <source>
        <dbReference type="ARBA" id="ARBA00004477"/>
    </source>
</evidence>
<dbReference type="PIRSF" id="PIRSF028810">
    <property type="entry name" value="Alpha1_2_glucosyltferase_Alg10"/>
    <property type="match status" value="1"/>
</dbReference>
<dbReference type="GO" id="GO:0106073">
    <property type="term" value="F:dolichyl pyrophosphate Glc2Man9GlcNAc2 alpha-1,2-glucosyltransferase activity"/>
    <property type="evidence" value="ECO:0007669"/>
    <property type="project" value="UniProtKB-UniRule"/>
</dbReference>
<comment type="catalytic activity">
    <reaction evidence="13">
        <text>an alpha-D-Glc-(1-&gt;3)-alpha-D-Glc-(1-&gt;3)-alpha-D-Man-(1-&gt;2)-alpha-D-Man-(1-&gt;2)-alpha-D-Man-(1-&gt;3)-[alpha-D-Man-(1-&gt;2)-alpha-D-Man-(1-&gt;3)-[alpha-D-Man-(1-&gt;2)-alpha-D-Man-(1-&gt;6)]-alpha-D-Man-(1-&gt;6)]-beta-D-Man-(1-&gt;4)-beta-D-GlcNAc-(1-&gt;4)-alpha-D-GlcNAc-diphospho-di-trans,poly-cis-dolichol + a di-trans,poly-cis-dolichyl beta-D-glucosyl phosphate = a alpha-D-Glc-(1-&gt;2)-alpha-D-Glc-(1-&gt;3)-alpha-D-Glc-(1-&gt;3)-alpha-D-Man-(1-&gt;2)-alpha-D-Man-(1-&gt;2)-alpha-D-Man-(1-&gt;3)-[alpha-D-Man-(1-&gt;2)-alpha-D-Man-(1-&gt;3)-[alpha-D-Man-(1-&gt;2)-alpha-D-Man-(1-&gt;6)]-alpha-D-Man-(1-&gt;6)]-beta-D-Man-(1-&gt;4)-beta-D-GlcNAc-(1-&gt;4)-alpha-D-GlcNAc-diphospho-di-trans,poly-cis-dolichol + a di-trans,poly-cis-dolichyl phosphate + H(+)</text>
        <dbReference type="Rhea" id="RHEA:29543"/>
        <dbReference type="Rhea" id="RHEA-COMP:19498"/>
        <dbReference type="Rhea" id="RHEA-COMP:19502"/>
        <dbReference type="Rhea" id="RHEA-COMP:19512"/>
        <dbReference type="Rhea" id="RHEA-COMP:19522"/>
        <dbReference type="ChEBI" id="CHEBI:15378"/>
        <dbReference type="ChEBI" id="CHEBI:57525"/>
        <dbReference type="ChEBI" id="CHEBI:57683"/>
        <dbReference type="ChEBI" id="CHEBI:132522"/>
        <dbReference type="ChEBI" id="CHEBI:132523"/>
        <dbReference type="EC" id="2.4.1.256"/>
    </reaction>
    <physiologicalReaction direction="left-to-right" evidence="13">
        <dbReference type="Rhea" id="RHEA:29544"/>
    </physiologicalReaction>
</comment>
<comment type="pathway">
    <text evidence="2">Protein modification; protein glycosylation.</text>
</comment>
<dbReference type="GO" id="GO:0005789">
    <property type="term" value="C:endoplasmic reticulum membrane"/>
    <property type="evidence" value="ECO:0007669"/>
    <property type="project" value="UniProtKB-SubCell"/>
</dbReference>
<evidence type="ECO:0000256" key="8">
    <source>
        <dbReference type="ARBA" id="ARBA00022692"/>
    </source>
</evidence>
<dbReference type="PANTHER" id="PTHR12989">
    <property type="entry name" value="ALPHA-1,2-GLUCOSYLTRANSFERASE ALG10"/>
    <property type="match status" value="1"/>
</dbReference>
<evidence type="ECO:0000256" key="4">
    <source>
        <dbReference type="ARBA" id="ARBA00011967"/>
    </source>
</evidence>
<name>A0A9P6NS47_9BASI</name>
<feature type="transmembrane region" description="Helical" evidence="14">
    <location>
        <begin position="12"/>
        <end position="29"/>
    </location>
</feature>
<keyword evidence="11 14" id="KW-0472">Membrane</keyword>
<dbReference type="OrthoDB" id="4769at2759"/>
<evidence type="ECO:0000256" key="13">
    <source>
        <dbReference type="ARBA" id="ARBA00048064"/>
    </source>
</evidence>
<evidence type="ECO:0000256" key="11">
    <source>
        <dbReference type="ARBA" id="ARBA00023136"/>
    </source>
</evidence>
<evidence type="ECO:0000313" key="16">
    <source>
        <dbReference type="Proteomes" id="UP000886653"/>
    </source>
</evidence>
<dbReference type="EMBL" id="MU167229">
    <property type="protein sequence ID" value="KAG0149238.1"/>
    <property type="molecule type" value="Genomic_DNA"/>
</dbReference>